<dbReference type="GO" id="GO:0010181">
    <property type="term" value="F:FMN binding"/>
    <property type="evidence" value="ECO:0007669"/>
    <property type="project" value="InterPro"/>
</dbReference>
<accession>A0A106BXQ5</accession>
<evidence type="ECO:0000256" key="4">
    <source>
        <dbReference type="ARBA" id="ARBA00038054"/>
    </source>
</evidence>
<evidence type="ECO:0000256" key="1">
    <source>
        <dbReference type="ARBA" id="ARBA00001917"/>
    </source>
</evidence>
<evidence type="ECO:0000313" key="7">
    <source>
        <dbReference type="Proteomes" id="UP000055702"/>
    </source>
</evidence>
<evidence type="ECO:0000256" key="2">
    <source>
        <dbReference type="ARBA" id="ARBA00022630"/>
    </source>
</evidence>
<organism evidence="6">
    <name type="scientific">Shewanella frigidimarina</name>
    <dbReference type="NCBI Taxonomy" id="56812"/>
    <lineage>
        <taxon>Bacteria</taxon>
        <taxon>Pseudomonadati</taxon>
        <taxon>Pseudomonadota</taxon>
        <taxon>Gammaproteobacteria</taxon>
        <taxon>Alteromonadales</taxon>
        <taxon>Shewanellaceae</taxon>
        <taxon>Shewanella</taxon>
    </lineage>
</organism>
<name>A0A106BXQ5_SHEFR</name>
<evidence type="ECO:0000256" key="3">
    <source>
        <dbReference type="ARBA" id="ARBA00022643"/>
    </source>
</evidence>
<dbReference type="GO" id="GO:0016646">
    <property type="term" value="F:oxidoreductase activity, acting on the CH-NH group of donors, NAD or NADP as acceptor"/>
    <property type="evidence" value="ECO:0007669"/>
    <property type="project" value="UniProtKB-ARBA"/>
</dbReference>
<evidence type="ECO:0000259" key="5">
    <source>
        <dbReference type="Pfam" id="PF01613"/>
    </source>
</evidence>
<sequence>MHFSKEHINALETRTRAHFINSLSGFKSANLIGTQDRQGNTNLSIVSSVIHLGANPPLMGMIIRPHSVPRHTFENIMQTGLYTINHVNQSIYEQAHQTSARYDKDESEFEATGLTPEYLSDFCAPFVKESRLKYSVKLVEHQHLAINGTEFVIGEIVDVYVDDNAVQTDGFIDLQAIDTVAITGLDCYHTSCKQARLPYAKK</sequence>
<keyword evidence="2" id="KW-0285">Flavoprotein</keyword>
<dbReference type="AlphaFoldDB" id="A0A106BXQ5"/>
<dbReference type="SUPFAM" id="SSF50475">
    <property type="entry name" value="FMN-binding split barrel"/>
    <property type="match status" value="1"/>
</dbReference>
<protein>
    <submittedName>
        <fullName evidence="6">Flavin oxidoreductase</fullName>
    </submittedName>
</protein>
<dbReference type="Gene3D" id="2.30.110.10">
    <property type="entry name" value="Electron Transport, Fmn-binding Protein, Chain A"/>
    <property type="match status" value="1"/>
</dbReference>
<gene>
    <name evidence="6" type="ORF">AWJ07_20285</name>
</gene>
<comment type="similarity">
    <text evidence="4">Belongs to the flavoredoxin family.</text>
</comment>
<dbReference type="InterPro" id="IPR012349">
    <property type="entry name" value="Split_barrel_FMN-bd"/>
</dbReference>
<dbReference type="InterPro" id="IPR002563">
    <property type="entry name" value="Flavin_Rdtase-like_dom"/>
</dbReference>
<comment type="caution">
    <text evidence="6">The sequence shown here is derived from an EMBL/GenBank/DDBJ whole genome shotgun (WGS) entry which is preliminary data.</text>
</comment>
<dbReference type="PANTHER" id="PTHR33798">
    <property type="entry name" value="FLAVOPROTEIN OXYGENASE"/>
    <property type="match status" value="1"/>
</dbReference>
<dbReference type="PANTHER" id="PTHR33798:SF5">
    <property type="entry name" value="FLAVIN REDUCTASE LIKE DOMAIN-CONTAINING PROTEIN"/>
    <property type="match status" value="1"/>
</dbReference>
<proteinExistence type="inferred from homology"/>
<keyword evidence="3" id="KW-0288">FMN</keyword>
<reference evidence="6 7" key="1">
    <citation type="submission" date="2016-01" db="EMBL/GenBank/DDBJ databases">
        <title>Draft genome of the antarctic isolate Shewanella frigidimarina Ag06-30.</title>
        <authorList>
            <person name="Parmeciano Di Noto G."/>
            <person name="Vazquez S."/>
            <person name="Mac Cormack W."/>
            <person name="Iriarte A."/>
            <person name="Quiroga C."/>
        </authorList>
    </citation>
    <scope>NUCLEOTIDE SEQUENCE [LARGE SCALE GENOMIC DNA]</scope>
    <source>
        <strain evidence="6 7">Ag06-30</strain>
    </source>
</reference>
<comment type="cofactor">
    <cofactor evidence="1">
        <name>FMN</name>
        <dbReference type="ChEBI" id="CHEBI:58210"/>
    </cofactor>
</comment>
<dbReference type="RefSeq" id="WP_059747067.1">
    <property type="nucleotide sequence ID" value="NZ_LRDC01000041.1"/>
</dbReference>
<dbReference type="Pfam" id="PF01613">
    <property type="entry name" value="Flavin_Reduct"/>
    <property type="match status" value="1"/>
</dbReference>
<feature type="domain" description="Flavin reductase like" evidence="5">
    <location>
        <begin position="31"/>
        <end position="166"/>
    </location>
</feature>
<dbReference type="Proteomes" id="UP000055702">
    <property type="component" value="Unassembled WGS sequence"/>
</dbReference>
<dbReference type="EMBL" id="LRDC01000041">
    <property type="protein sequence ID" value="KVX00513.1"/>
    <property type="molecule type" value="Genomic_DNA"/>
</dbReference>
<evidence type="ECO:0000313" key="6">
    <source>
        <dbReference type="EMBL" id="KVX00513.1"/>
    </source>
</evidence>